<name>A0A482Z6E1_CORTR</name>
<reference evidence="2" key="2">
    <citation type="submission" date="2019-04" db="EMBL/GenBank/DDBJ databases">
        <title>Unravelling the molecular evolution of spider venoms.</title>
        <authorList>
            <person name="Pineda S."/>
        </authorList>
    </citation>
    <scope>NUCLEOTIDE SEQUENCE</scope>
</reference>
<evidence type="ECO:0000313" key="2">
    <source>
        <dbReference type="EMBL" id="SMD29653.1"/>
    </source>
</evidence>
<dbReference type="EMBL" id="HAGN01000231">
    <property type="protein sequence ID" value="SMD29653.1"/>
    <property type="molecule type" value="Transcribed_RNA"/>
</dbReference>
<evidence type="ECO:0000256" key="1">
    <source>
        <dbReference type="SAM" id="SignalP"/>
    </source>
</evidence>
<keyword evidence="1" id="KW-0732">Signal</keyword>
<sequence length="115" mass="12514">MKLSIIIIASLMIVSVAGRLRKIKGTELDKKLLLEKLGHSLEIQFEETSRGCSKQQGESCKSNCDCCGLSTVCGDITVGGKVVYQCMSKTSDNAVLNKVGEGWNSVKNAFSFCFR</sequence>
<proteinExistence type="predicted"/>
<dbReference type="AlphaFoldDB" id="A0A482Z6E1"/>
<protein>
    <submittedName>
        <fullName evidence="2">U36-Theraphotoxin-Ct1a_1</fullName>
    </submittedName>
</protein>
<accession>A0A482Z6E1</accession>
<feature type="chain" id="PRO_5019804794" evidence="1">
    <location>
        <begin position="19"/>
        <end position="115"/>
    </location>
</feature>
<feature type="signal peptide" evidence="1">
    <location>
        <begin position="1"/>
        <end position="18"/>
    </location>
</feature>
<organism evidence="2">
    <name type="scientific">Coremiocnemis tropix</name>
    <name type="common">Australian tarantula spider</name>
    <dbReference type="NCBI Taxonomy" id="1904443"/>
    <lineage>
        <taxon>Eukaryota</taxon>
        <taxon>Metazoa</taxon>
        <taxon>Ecdysozoa</taxon>
        <taxon>Arthropoda</taxon>
        <taxon>Chelicerata</taxon>
        <taxon>Arachnida</taxon>
        <taxon>Araneae</taxon>
        <taxon>Mygalomorphae</taxon>
        <taxon>Avicularoidea</taxon>
        <taxon>Theraphosidae</taxon>
        <taxon>Coremiocnemis</taxon>
    </lineage>
</organism>
<reference evidence="2" key="1">
    <citation type="submission" date="2017-03" db="EMBL/GenBank/DDBJ databases">
        <authorList>
            <person name="QRISCLOUD D."/>
        </authorList>
    </citation>
    <scope>NUCLEOTIDE SEQUENCE</scope>
</reference>